<dbReference type="Pfam" id="PF00196">
    <property type="entry name" value="GerE"/>
    <property type="match status" value="1"/>
</dbReference>
<comment type="caution">
    <text evidence="6">The sequence shown here is derived from an EMBL/GenBank/DDBJ whole genome shotgun (WGS) entry which is preliminary data.</text>
</comment>
<evidence type="ECO:0000259" key="5">
    <source>
        <dbReference type="PROSITE" id="PS50110"/>
    </source>
</evidence>
<dbReference type="Gene3D" id="3.40.50.2300">
    <property type="match status" value="1"/>
</dbReference>
<keyword evidence="2" id="KW-0238">DNA-binding</keyword>
<organism evidence="6 7">
    <name type="scientific">Luteolibacter algae</name>
    <dbReference type="NCBI Taxonomy" id="454151"/>
    <lineage>
        <taxon>Bacteria</taxon>
        <taxon>Pseudomonadati</taxon>
        <taxon>Verrucomicrobiota</taxon>
        <taxon>Verrucomicrobiia</taxon>
        <taxon>Verrucomicrobiales</taxon>
        <taxon>Verrucomicrobiaceae</taxon>
        <taxon>Luteolibacter</taxon>
    </lineage>
</organism>
<dbReference type="PROSITE" id="PS50110">
    <property type="entry name" value="RESPONSE_REGULATORY"/>
    <property type="match status" value="1"/>
</dbReference>
<dbReference type="InterPro" id="IPR016032">
    <property type="entry name" value="Sig_transdc_resp-reg_C-effctor"/>
</dbReference>
<dbReference type="CDD" id="cd17535">
    <property type="entry name" value="REC_NarL-like"/>
    <property type="match status" value="1"/>
</dbReference>
<dbReference type="PRINTS" id="PR00038">
    <property type="entry name" value="HTHLUXR"/>
</dbReference>
<accession>A0ABW5D8M1</accession>
<gene>
    <name evidence="6" type="ORF">ACFSSA_10510</name>
</gene>
<dbReference type="SUPFAM" id="SSF46894">
    <property type="entry name" value="C-terminal effector domain of the bipartite response regulators"/>
    <property type="match status" value="1"/>
</dbReference>
<dbReference type="InterPro" id="IPR000792">
    <property type="entry name" value="Tscrpt_reg_LuxR_C"/>
</dbReference>
<dbReference type="SMART" id="SM00421">
    <property type="entry name" value="HTH_LUXR"/>
    <property type="match status" value="1"/>
</dbReference>
<evidence type="ECO:0000256" key="3">
    <source>
        <dbReference type="PROSITE-ProRule" id="PRU00169"/>
    </source>
</evidence>
<feature type="modified residue" description="4-aspartylphosphate" evidence="3">
    <location>
        <position position="68"/>
    </location>
</feature>
<dbReference type="PROSITE" id="PS50043">
    <property type="entry name" value="HTH_LUXR_2"/>
    <property type="match status" value="1"/>
</dbReference>
<dbReference type="SUPFAM" id="SSF52172">
    <property type="entry name" value="CheY-like"/>
    <property type="match status" value="1"/>
</dbReference>
<dbReference type="SMART" id="SM00448">
    <property type="entry name" value="REC"/>
    <property type="match status" value="1"/>
</dbReference>
<dbReference type="PANTHER" id="PTHR43214:SF43">
    <property type="entry name" value="TWO-COMPONENT RESPONSE REGULATOR"/>
    <property type="match status" value="1"/>
</dbReference>
<evidence type="ECO:0000259" key="4">
    <source>
        <dbReference type="PROSITE" id="PS50043"/>
    </source>
</evidence>
<protein>
    <submittedName>
        <fullName evidence="6">Response regulator</fullName>
    </submittedName>
</protein>
<dbReference type="InterPro" id="IPR058245">
    <property type="entry name" value="NreC/VraR/RcsB-like_REC"/>
</dbReference>
<dbReference type="InterPro" id="IPR011006">
    <property type="entry name" value="CheY-like_superfamily"/>
</dbReference>
<dbReference type="Proteomes" id="UP001597375">
    <property type="component" value="Unassembled WGS sequence"/>
</dbReference>
<feature type="domain" description="Response regulatory" evidence="5">
    <location>
        <begin position="15"/>
        <end position="133"/>
    </location>
</feature>
<feature type="domain" description="HTH luxR-type" evidence="4">
    <location>
        <begin position="156"/>
        <end position="221"/>
    </location>
</feature>
<evidence type="ECO:0000313" key="6">
    <source>
        <dbReference type="EMBL" id="MFD2257111.1"/>
    </source>
</evidence>
<evidence type="ECO:0000256" key="1">
    <source>
        <dbReference type="ARBA" id="ARBA00022553"/>
    </source>
</evidence>
<dbReference type="EMBL" id="JBHUIT010000017">
    <property type="protein sequence ID" value="MFD2257111.1"/>
    <property type="molecule type" value="Genomic_DNA"/>
</dbReference>
<sequence length="223" mass="25162">MTTESTLPDKPVLSKIWILEDHQIFAKQLRRLIDGEENMECSYHFSSPDEFFEKLRYTTDCPDVLLLDLGLPRMDGLEVLVKVRKELPDLKVLILSSFDDRERVYRAICNGASGYLLKTADPDEIIHGIQEVIHGAAALSSAIATMILTGFSKHGPVEEFEPLTAREEEVLKSLVKGFTKKEIADELSISAHTVDMHLRSVYRKLHVRSQTEAVSKALRQGIV</sequence>
<name>A0ABW5D8M1_9BACT</name>
<evidence type="ECO:0000256" key="2">
    <source>
        <dbReference type="ARBA" id="ARBA00023125"/>
    </source>
</evidence>
<dbReference type="InterPro" id="IPR001789">
    <property type="entry name" value="Sig_transdc_resp-reg_receiver"/>
</dbReference>
<reference evidence="7" key="1">
    <citation type="journal article" date="2019" name="Int. J. Syst. Evol. Microbiol.">
        <title>The Global Catalogue of Microorganisms (GCM) 10K type strain sequencing project: providing services to taxonomists for standard genome sequencing and annotation.</title>
        <authorList>
            <consortium name="The Broad Institute Genomics Platform"/>
            <consortium name="The Broad Institute Genome Sequencing Center for Infectious Disease"/>
            <person name="Wu L."/>
            <person name="Ma J."/>
        </authorList>
    </citation>
    <scope>NUCLEOTIDE SEQUENCE [LARGE SCALE GENOMIC DNA]</scope>
    <source>
        <strain evidence="7">CGMCC 4.7106</strain>
    </source>
</reference>
<keyword evidence="1 3" id="KW-0597">Phosphoprotein</keyword>
<proteinExistence type="predicted"/>
<dbReference type="PANTHER" id="PTHR43214">
    <property type="entry name" value="TWO-COMPONENT RESPONSE REGULATOR"/>
    <property type="match status" value="1"/>
</dbReference>
<dbReference type="RefSeq" id="WP_386820397.1">
    <property type="nucleotide sequence ID" value="NZ_JBHUIT010000017.1"/>
</dbReference>
<dbReference type="InterPro" id="IPR039420">
    <property type="entry name" value="WalR-like"/>
</dbReference>
<dbReference type="CDD" id="cd06170">
    <property type="entry name" value="LuxR_C_like"/>
    <property type="match status" value="1"/>
</dbReference>
<evidence type="ECO:0000313" key="7">
    <source>
        <dbReference type="Proteomes" id="UP001597375"/>
    </source>
</evidence>
<keyword evidence="7" id="KW-1185">Reference proteome</keyword>
<dbReference type="Pfam" id="PF00072">
    <property type="entry name" value="Response_reg"/>
    <property type="match status" value="1"/>
</dbReference>